<sequence>MKSTAFGGRIVARCYVKRYLRFSALSGYGCGICQLSVQAVFYFKFPRKQCFICKQIALIVKFSRLCVECDETVFIHKRGRVGQVDRFIVITVIGYYSFGYYGKGIYTIYSFRRSVGIQRSIYCFALFINGLLLRITCLRSCA</sequence>
<protein>
    <submittedName>
        <fullName evidence="2">Uncharacterized protein</fullName>
    </submittedName>
</protein>
<name>A0A645DJ47_9ZZZZ</name>
<reference evidence="2" key="1">
    <citation type="submission" date="2019-08" db="EMBL/GenBank/DDBJ databases">
        <authorList>
            <person name="Kucharzyk K."/>
            <person name="Murdoch R.W."/>
            <person name="Higgins S."/>
            <person name="Loffler F."/>
        </authorList>
    </citation>
    <scope>NUCLEOTIDE SEQUENCE</scope>
</reference>
<dbReference type="EMBL" id="VSSQ01036378">
    <property type="protein sequence ID" value="MPM88843.1"/>
    <property type="molecule type" value="Genomic_DNA"/>
</dbReference>
<dbReference type="AlphaFoldDB" id="A0A645DJ47"/>
<evidence type="ECO:0000313" key="2">
    <source>
        <dbReference type="EMBL" id="MPM88843.1"/>
    </source>
</evidence>
<accession>A0A645DJ47</accession>
<keyword evidence="1" id="KW-0472">Membrane</keyword>
<comment type="caution">
    <text evidence="2">The sequence shown here is derived from an EMBL/GenBank/DDBJ whole genome shotgun (WGS) entry which is preliminary data.</text>
</comment>
<organism evidence="2">
    <name type="scientific">bioreactor metagenome</name>
    <dbReference type="NCBI Taxonomy" id="1076179"/>
    <lineage>
        <taxon>unclassified sequences</taxon>
        <taxon>metagenomes</taxon>
        <taxon>ecological metagenomes</taxon>
    </lineage>
</organism>
<gene>
    <name evidence="2" type="ORF">SDC9_135947</name>
</gene>
<keyword evidence="1" id="KW-1133">Transmembrane helix</keyword>
<feature type="transmembrane region" description="Helical" evidence="1">
    <location>
        <begin position="87"/>
        <end position="109"/>
    </location>
</feature>
<evidence type="ECO:0000256" key="1">
    <source>
        <dbReference type="SAM" id="Phobius"/>
    </source>
</evidence>
<keyword evidence="1" id="KW-0812">Transmembrane</keyword>
<proteinExistence type="predicted"/>
<feature type="transmembrane region" description="Helical" evidence="1">
    <location>
        <begin position="115"/>
        <end position="133"/>
    </location>
</feature>